<sequence>MSRDITPPPLNLVTRRELLAGVATEAGAAMFGGAPGAVARPELRALFRPGLFRSFFLGGFECSTQRRADGRRLDLIAATRHDQLAASDYLQLTEHGITAARDGVRWHLVEGGAPGWYDWSPVLPLLRAAEAMGVQVSWDLCHYGWPDGLDVFSASFVDRLAHYAAAFGRLHLEETGSPPVICPVNEISFLAWAGGDMARMNPAARGRGLELKRQLVRAAAAAARAVREAAPGAKVLAIEPIIHVVPLRNEDTELADAWYNRAQFQAWDMLAGQVEPALGGGPETFDAVGVNYYWNNQWSCAGEWLPQGRWLCEGEPLSPFDPRTRPLHALLAAVHTRYGRPLFLAETSIEDDLRAPWLRHVGGEVREALRRGVPVEGICLYPILGHPGWDDDRYCANGLFELEPNGGGRRPVHAPLAAELRSQQQLFALQFGKHSGQAN</sequence>
<organism evidence="1 2">
    <name type="scientific">Belnapia rosea</name>
    <dbReference type="NCBI Taxonomy" id="938405"/>
    <lineage>
        <taxon>Bacteria</taxon>
        <taxon>Pseudomonadati</taxon>
        <taxon>Pseudomonadota</taxon>
        <taxon>Alphaproteobacteria</taxon>
        <taxon>Acetobacterales</taxon>
        <taxon>Roseomonadaceae</taxon>
        <taxon>Belnapia</taxon>
    </lineage>
</organism>
<accession>A0A1G7DMC2</accession>
<reference evidence="1 2" key="1">
    <citation type="submission" date="2016-10" db="EMBL/GenBank/DDBJ databases">
        <authorList>
            <person name="de Groot N.N."/>
        </authorList>
    </citation>
    <scope>NUCLEOTIDE SEQUENCE [LARGE SCALE GENOMIC DNA]</scope>
    <source>
        <strain evidence="1 2">CPCC 100156</strain>
    </source>
</reference>
<dbReference type="AlphaFoldDB" id="A0A1G7DMC2"/>
<dbReference type="PROSITE" id="PS51318">
    <property type="entry name" value="TAT"/>
    <property type="match status" value="1"/>
</dbReference>
<name>A0A1G7DMC2_9PROT</name>
<protein>
    <recommendedName>
        <fullName evidence="3">Beta-glucosidase/6-phospho-beta-glucosidase/beta-galactosidase</fullName>
    </recommendedName>
</protein>
<dbReference type="Proteomes" id="UP000198925">
    <property type="component" value="Unassembled WGS sequence"/>
</dbReference>
<dbReference type="InterPro" id="IPR006311">
    <property type="entry name" value="TAT_signal"/>
</dbReference>
<proteinExistence type="predicted"/>
<dbReference type="InterPro" id="IPR017853">
    <property type="entry name" value="GH"/>
</dbReference>
<evidence type="ECO:0008006" key="3">
    <source>
        <dbReference type="Google" id="ProtNLM"/>
    </source>
</evidence>
<dbReference type="SUPFAM" id="SSF51445">
    <property type="entry name" value="(Trans)glycosidases"/>
    <property type="match status" value="1"/>
</dbReference>
<gene>
    <name evidence="1" type="ORF">SAMN04487779_10493</name>
</gene>
<dbReference type="EMBL" id="FMZX01000049">
    <property type="protein sequence ID" value="SDE52639.1"/>
    <property type="molecule type" value="Genomic_DNA"/>
</dbReference>
<keyword evidence="2" id="KW-1185">Reference proteome</keyword>
<dbReference type="RefSeq" id="WP_245704978.1">
    <property type="nucleotide sequence ID" value="NZ_FMZX01000049.1"/>
</dbReference>
<dbReference type="Gene3D" id="3.20.20.80">
    <property type="entry name" value="Glycosidases"/>
    <property type="match status" value="1"/>
</dbReference>
<evidence type="ECO:0000313" key="2">
    <source>
        <dbReference type="Proteomes" id="UP000198925"/>
    </source>
</evidence>
<evidence type="ECO:0000313" key="1">
    <source>
        <dbReference type="EMBL" id="SDE52639.1"/>
    </source>
</evidence>